<reference evidence="1 2" key="1">
    <citation type="journal article" date="2016" name="Nat. Commun.">
        <title>Thousands of microbial genomes shed light on interconnected biogeochemical processes in an aquifer system.</title>
        <authorList>
            <person name="Anantharaman K."/>
            <person name="Brown C.T."/>
            <person name="Hug L.A."/>
            <person name="Sharon I."/>
            <person name="Castelle C.J."/>
            <person name="Probst A.J."/>
            <person name="Thomas B.C."/>
            <person name="Singh A."/>
            <person name="Wilkins M.J."/>
            <person name="Karaoz U."/>
            <person name="Brodie E.L."/>
            <person name="Williams K.H."/>
            <person name="Hubbard S.S."/>
            <person name="Banfield J.F."/>
        </authorList>
    </citation>
    <scope>NUCLEOTIDE SEQUENCE [LARGE SCALE GENOMIC DNA]</scope>
</reference>
<organism evidence="1 2">
    <name type="scientific">Candidatus Falkowbacteria bacterium RBG_13_39_14</name>
    <dbReference type="NCBI Taxonomy" id="1797985"/>
    <lineage>
        <taxon>Bacteria</taxon>
        <taxon>Candidatus Falkowiibacteriota</taxon>
    </lineage>
</organism>
<accession>A0A1F5S2M1</accession>
<name>A0A1F5S2M1_9BACT</name>
<dbReference type="AlphaFoldDB" id="A0A1F5S2M1"/>
<protein>
    <submittedName>
        <fullName evidence="1">Uncharacterized protein</fullName>
    </submittedName>
</protein>
<comment type="caution">
    <text evidence="1">The sequence shown here is derived from an EMBL/GenBank/DDBJ whole genome shotgun (WGS) entry which is preliminary data.</text>
</comment>
<dbReference type="EMBL" id="MFFS01000081">
    <property type="protein sequence ID" value="OGF20673.1"/>
    <property type="molecule type" value="Genomic_DNA"/>
</dbReference>
<evidence type="ECO:0000313" key="1">
    <source>
        <dbReference type="EMBL" id="OGF20673.1"/>
    </source>
</evidence>
<proteinExistence type="predicted"/>
<dbReference type="Proteomes" id="UP000178323">
    <property type="component" value="Unassembled WGS sequence"/>
</dbReference>
<sequence length="60" mass="6715">MQKVKYLPESLGSITGRIAACPSRISLIGFLKDESGIMIESAELAETFIKFFDFAWGMLR</sequence>
<gene>
    <name evidence="1" type="ORF">A2Y83_00520</name>
</gene>
<evidence type="ECO:0000313" key="2">
    <source>
        <dbReference type="Proteomes" id="UP000178323"/>
    </source>
</evidence>